<dbReference type="PANTHER" id="PTHR35011">
    <property type="entry name" value="2,3-DIKETO-L-GULONATE TRAP TRANSPORTER SMALL PERMEASE PROTEIN YIAM"/>
    <property type="match status" value="1"/>
</dbReference>
<evidence type="ECO:0000256" key="5">
    <source>
        <dbReference type="ARBA" id="ARBA00022692"/>
    </source>
</evidence>
<evidence type="ECO:0000259" key="11">
    <source>
        <dbReference type="Pfam" id="PF04290"/>
    </source>
</evidence>
<proteinExistence type="inferred from homology"/>
<keyword evidence="5 9" id="KW-0812">Transmembrane</keyword>
<evidence type="ECO:0000256" key="10">
    <source>
        <dbReference type="SAM" id="MobiDB-lite"/>
    </source>
</evidence>
<keyword evidence="7 9" id="KW-0472">Membrane</keyword>
<dbReference type="AlphaFoldDB" id="K8NUH3"/>
<dbReference type="InterPro" id="IPR007387">
    <property type="entry name" value="TRAP_DctQ"/>
</dbReference>
<evidence type="ECO:0000256" key="3">
    <source>
        <dbReference type="ARBA" id="ARBA00022475"/>
    </source>
</evidence>
<name>K8NUH3_9BRAD</name>
<keyword evidence="13" id="KW-1185">Reference proteome</keyword>
<dbReference type="PATRIC" id="fig|883079.3.peg.3163"/>
<evidence type="ECO:0000313" key="12">
    <source>
        <dbReference type="EMBL" id="EKS33977.1"/>
    </source>
</evidence>
<evidence type="ECO:0000256" key="2">
    <source>
        <dbReference type="ARBA" id="ARBA00022448"/>
    </source>
</evidence>
<keyword evidence="2 9" id="KW-0813">Transport</keyword>
<keyword evidence="6 9" id="KW-1133">Transmembrane helix</keyword>
<feature type="domain" description="Tripartite ATP-independent periplasmic transporters DctQ component" evidence="11">
    <location>
        <begin position="237"/>
        <end position="365"/>
    </location>
</feature>
<feature type="transmembrane region" description="Helical" evidence="9">
    <location>
        <begin position="12"/>
        <end position="29"/>
    </location>
</feature>
<dbReference type="PANTHER" id="PTHR35011:SF4">
    <property type="entry name" value="SLL1102 PROTEIN"/>
    <property type="match status" value="1"/>
</dbReference>
<comment type="similarity">
    <text evidence="8 9">Belongs to the TRAP transporter small permease family.</text>
</comment>
<evidence type="ECO:0000256" key="1">
    <source>
        <dbReference type="ARBA" id="ARBA00004429"/>
    </source>
</evidence>
<feature type="region of interest" description="Disordered" evidence="10">
    <location>
        <begin position="181"/>
        <end position="206"/>
    </location>
</feature>
<evidence type="ECO:0000256" key="6">
    <source>
        <dbReference type="ARBA" id="ARBA00022989"/>
    </source>
</evidence>
<dbReference type="GO" id="GO:0005886">
    <property type="term" value="C:plasma membrane"/>
    <property type="evidence" value="ECO:0007669"/>
    <property type="project" value="UniProtKB-SubCell"/>
</dbReference>
<comment type="subcellular location">
    <subcellularLocation>
        <location evidence="1 9">Cell inner membrane</location>
        <topology evidence="1 9">Multi-pass membrane protein</topology>
    </subcellularLocation>
</comment>
<sequence length="373" mass="42696">MPSLTFVLPHWLYWGTLIVFPLVAMYFIARERRRGIPRGPSLFIAYLFWLCSGFMGLHRFYLRNAWGFVFIPVFLAILYMTGNIRDHREDVSRTRAAVESSHTAVTREKIPSGEAATPEATARLSKAQADLKTAEAEFETEKKNLETARDYSRWLAILMAAMLIADALLLPGLVRRTAAKEANERQTPLADIPEVPPHGTDEDPAKNVHTWLTDKIEMVNVRAGEFSAYWAVISVFVYYYEVIARFAFNSPTNWVHESMFLMYGMQYMLAGAYAYKEDQHVRVDVIYTKFSPRGKAVADIITSFFFFIFVGVMFWTSWRFAADSIGNNEHSFTEWGIQYWPIKVMMPIGAGLLFLQGVAKLIKDIVFLTRGRA</sequence>
<accession>K8NUH3</accession>
<feature type="transmembrane region" description="Helical" evidence="9">
    <location>
        <begin position="41"/>
        <end position="60"/>
    </location>
</feature>
<comment type="caution">
    <text evidence="9">Lacks conserved residue(s) required for the propagation of feature annotation.</text>
</comment>
<dbReference type="HOGENOM" id="CLU_770939_0_0_5"/>
<comment type="subunit">
    <text evidence="9">The complex comprises the extracytoplasmic solute receptor protein and the two transmembrane proteins.</text>
</comment>
<reference evidence="12 13" key="1">
    <citation type="submission" date="2012-04" db="EMBL/GenBank/DDBJ databases">
        <title>The Genome Sequence of Afipia clevelandensis ATCC 49720.</title>
        <authorList>
            <consortium name="The Broad Institute Genome Sequencing Platform"/>
            <person name="Earl A."/>
            <person name="Ward D."/>
            <person name="Feldgarden M."/>
            <person name="Gevers D."/>
            <person name="Huys G."/>
            <person name="Walker B."/>
            <person name="Young S.K."/>
            <person name="Zeng Q."/>
            <person name="Gargeya S."/>
            <person name="Fitzgerald M."/>
            <person name="Haas B."/>
            <person name="Abouelleil A."/>
            <person name="Alvarado L."/>
            <person name="Arachchi H.M."/>
            <person name="Berlin A."/>
            <person name="Chapman S.B."/>
            <person name="Goldberg J."/>
            <person name="Griggs A."/>
            <person name="Gujja S."/>
            <person name="Hansen M."/>
            <person name="Howarth C."/>
            <person name="Imamovic A."/>
            <person name="Larimer J."/>
            <person name="McCowen C."/>
            <person name="Montmayeur A."/>
            <person name="Murphy C."/>
            <person name="Neiman D."/>
            <person name="Pearson M."/>
            <person name="Priest M."/>
            <person name="Roberts A."/>
            <person name="Saif S."/>
            <person name="Shea T."/>
            <person name="Sisk P."/>
            <person name="Sykes S."/>
            <person name="Wortman J."/>
            <person name="Nusbaum C."/>
            <person name="Birren B."/>
        </authorList>
    </citation>
    <scope>NUCLEOTIDE SEQUENCE [LARGE SCALE GENOMIC DNA]</scope>
    <source>
        <strain evidence="12 13">ATCC 49720</strain>
    </source>
</reference>
<evidence type="ECO:0000256" key="8">
    <source>
        <dbReference type="ARBA" id="ARBA00038436"/>
    </source>
</evidence>
<feature type="region of interest" description="Disordered" evidence="10">
    <location>
        <begin position="95"/>
        <end position="119"/>
    </location>
</feature>
<feature type="transmembrane region" description="Helical" evidence="9">
    <location>
        <begin position="338"/>
        <end position="362"/>
    </location>
</feature>
<dbReference type="InterPro" id="IPR055348">
    <property type="entry name" value="DctQ"/>
</dbReference>
<comment type="function">
    <text evidence="9">Part of the tripartite ATP-independent periplasmic (TRAP) transport system.</text>
</comment>
<feature type="transmembrane region" description="Helical" evidence="9">
    <location>
        <begin position="66"/>
        <end position="84"/>
    </location>
</feature>
<dbReference type="OrthoDB" id="4250245at2"/>
<evidence type="ECO:0000256" key="4">
    <source>
        <dbReference type="ARBA" id="ARBA00022519"/>
    </source>
</evidence>
<protein>
    <recommendedName>
        <fullName evidence="9">TRAP transporter small permease protein</fullName>
    </recommendedName>
</protein>
<evidence type="ECO:0000256" key="9">
    <source>
        <dbReference type="RuleBase" id="RU369079"/>
    </source>
</evidence>
<dbReference type="RefSeq" id="WP_002713967.1">
    <property type="nucleotide sequence ID" value="NZ_KB375281.1"/>
</dbReference>
<dbReference type="GO" id="GO:0022857">
    <property type="term" value="F:transmembrane transporter activity"/>
    <property type="evidence" value="ECO:0007669"/>
    <property type="project" value="UniProtKB-UniRule"/>
</dbReference>
<comment type="caution">
    <text evidence="12">The sequence shown here is derived from an EMBL/GenBank/DDBJ whole genome shotgun (WGS) entry which is preliminary data.</text>
</comment>
<gene>
    <name evidence="12" type="ORF">HMPREF9696_03097</name>
</gene>
<dbReference type="Pfam" id="PF04290">
    <property type="entry name" value="DctQ"/>
    <property type="match status" value="1"/>
</dbReference>
<dbReference type="EMBL" id="AGWY01000012">
    <property type="protein sequence ID" value="EKS33977.1"/>
    <property type="molecule type" value="Genomic_DNA"/>
</dbReference>
<evidence type="ECO:0000313" key="13">
    <source>
        <dbReference type="Proteomes" id="UP000001095"/>
    </source>
</evidence>
<keyword evidence="3" id="KW-1003">Cell membrane</keyword>
<evidence type="ECO:0000256" key="7">
    <source>
        <dbReference type="ARBA" id="ARBA00023136"/>
    </source>
</evidence>
<feature type="transmembrane region" description="Helical" evidence="9">
    <location>
        <begin position="228"/>
        <end position="248"/>
    </location>
</feature>
<keyword evidence="4 9" id="KW-0997">Cell inner membrane</keyword>
<feature type="transmembrane region" description="Helical" evidence="9">
    <location>
        <begin position="296"/>
        <end position="318"/>
    </location>
</feature>
<dbReference type="Proteomes" id="UP000001095">
    <property type="component" value="Unassembled WGS sequence"/>
</dbReference>
<organism evidence="12 13">
    <name type="scientific">Afipia clevelandensis ATCC 49720</name>
    <dbReference type="NCBI Taxonomy" id="883079"/>
    <lineage>
        <taxon>Bacteria</taxon>
        <taxon>Pseudomonadati</taxon>
        <taxon>Pseudomonadota</taxon>
        <taxon>Alphaproteobacteria</taxon>
        <taxon>Hyphomicrobiales</taxon>
        <taxon>Nitrobacteraceae</taxon>
        <taxon>Afipia</taxon>
    </lineage>
</organism>
<feature type="transmembrane region" description="Helical" evidence="9">
    <location>
        <begin position="254"/>
        <end position="275"/>
    </location>
</feature>